<name>A0ACC2BII2_DIPCM</name>
<organism evidence="1 2">
    <name type="scientific">Diphasiastrum complanatum</name>
    <name type="common">Issler's clubmoss</name>
    <name type="synonym">Lycopodium complanatum</name>
    <dbReference type="NCBI Taxonomy" id="34168"/>
    <lineage>
        <taxon>Eukaryota</taxon>
        <taxon>Viridiplantae</taxon>
        <taxon>Streptophyta</taxon>
        <taxon>Embryophyta</taxon>
        <taxon>Tracheophyta</taxon>
        <taxon>Lycopodiopsida</taxon>
        <taxon>Lycopodiales</taxon>
        <taxon>Lycopodiaceae</taxon>
        <taxon>Lycopodioideae</taxon>
        <taxon>Diphasiastrum</taxon>
    </lineage>
</organism>
<accession>A0ACC2BII2</accession>
<evidence type="ECO:0000313" key="2">
    <source>
        <dbReference type="Proteomes" id="UP001162992"/>
    </source>
</evidence>
<dbReference type="EMBL" id="CM055106">
    <property type="protein sequence ID" value="KAJ7529269.1"/>
    <property type="molecule type" value="Genomic_DNA"/>
</dbReference>
<sequence>MACILPLSCPFAPPFSFSFSSRSSLPLHPRTQSITSTSSSSSSESSCSGYSIISRAKFPLPSSSHAPVTSPLLSSWNDQEGEAELEAASNTGLSPAVGGIVYPGLHNANIMWFNRPVNAQITVGQDESADSMVRRFRKAVMQAGVIPECRRRRFFESPQDKVKRKKQALRKRRSRFKGPGFGSDPFAERDISLPAAADDDDDNWDYEPNL</sequence>
<keyword evidence="2" id="KW-1185">Reference proteome</keyword>
<dbReference type="Proteomes" id="UP001162992">
    <property type="component" value="Chromosome 15"/>
</dbReference>
<protein>
    <submittedName>
        <fullName evidence="1">Uncharacterized protein</fullName>
    </submittedName>
</protein>
<comment type="caution">
    <text evidence="1">The sequence shown here is derived from an EMBL/GenBank/DDBJ whole genome shotgun (WGS) entry which is preliminary data.</text>
</comment>
<evidence type="ECO:0000313" key="1">
    <source>
        <dbReference type="EMBL" id="KAJ7529269.1"/>
    </source>
</evidence>
<gene>
    <name evidence="1" type="ORF">O6H91_15G041100</name>
</gene>
<reference evidence="2" key="1">
    <citation type="journal article" date="2024" name="Proc. Natl. Acad. Sci. U.S.A.">
        <title>Extraordinary preservation of gene collinearity over three hundred million years revealed in homosporous lycophytes.</title>
        <authorList>
            <person name="Li C."/>
            <person name="Wickell D."/>
            <person name="Kuo L.Y."/>
            <person name="Chen X."/>
            <person name="Nie B."/>
            <person name="Liao X."/>
            <person name="Peng D."/>
            <person name="Ji J."/>
            <person name="Jenkins J."/>
            <person name="Williams M."/>
            <person name="Shu S."/>
            <person name="Plott C."/>
            <person name="Barry K."/>
            <person name="Rajasekar S."/>
            <person name="Grimwood J."/>
            <person name="Han X."/>
            <person name="Sun S."/>
            <person name="Hou Z."/>
            <person name="He W."/>
            <person name="Dai G."/>
            <person name="Sun C."/>
            <person name="Schmutz J."/>
            <person name="Leebens-Mack J.H."/>
            <person name="Li F.W."/>
            <person name="Wang L."/>
        </authorList>
    </citation>
    <scope>NUCLEOTIDE SEQUENCE [LARGE SCALE GENOMIC DNA]</scope>
    <source>
        <strain evidence="2">cv. PW_Plant_1</strain>
    </source>
</reference>
<proteinExistence type="predicted"/>